<dbReference type="PROSITE" id="PS50127">
    <property type="entry name" value="UBC_2"/>
    <property type="match status" value="1"/>
</dbReference>
<feature type="domain" description="UBC core" evidence="6">
    <location>
        <begin position="1"/>
        <end position="151"/>
    </location>
</feature>
<dbReference type="EC" id="2.3.2.23" evidence="1"/>
<evidence type="ECO:0000256" key="2">
    <source>
        <dbReference type="ARBA" id="ARBA00022679"/>
    </source>
</evidence>
<dbReference type="EMBL" id="MN740543">
    <property type="protein sequence ID" value="QHS77215.1"/>
    <property type="molecule type" value="Genomic_DNA"/>
</dbReference>
<evidence type="ECO:0000256" key="5">
    <source>
        <dbReference type="ARBA" id="ARBA00022840"/>
    </source>
</evidence>
<evidence type="ECO:0000256" key="4">
    <source>
        <dbReference type="ARBA" id="ARBA00022786"/>
    </source>
</evidence>
<dbReference type="GO" id="GO:0005524">
    <property type="term" value="F:ATP binding"/>
    <property type="evidence" value="ECO:0007669"/>
    <property type="project" value="UniProtKB-KW"/>
</dbReference>
<dbReference type="SUPFAM" id="SSF54495">
    <property type="entry name" value="UBC-like"/>
    <property type="match status" value="1"/>
</dbReference>
<evidence type="ECO:0000259" key="6">
    <source>
        <dbReference type="PROSITE" id="PS50127"/>
    </source>
</evidence>
<sequence length="157" mass="18192">MPGDRKVKELNSLMKNRDKYIKEGIMVLNPGDNLNKWRGFIKGPDDSPYEGGIFELQIKFSQDYPFSAPIITFVTPIYHMNVNSSGEICIDILKESWTPALKIDKVLHSLRSFLNQPNPDDPYVTEIANLYRSNKKTYEKKVREYTSQKALKDFPEE</sequence>
<dbReference type="Gene3D" id="3.10.110.10">
    <property type="entry name" value="Ubiquitin Conjugating Enzyme"/>
    <property type="match status" value="1"/>
</dbReference>
<evidence type="ECO:0000256" key="1">
    <source>
        <dbReference type="ARBA" id="ARBA00012486"/>
    </source>
</evidence>
<keyword evidence="4" id="KW-0833">Ubl conjugation pathway</keyword>
<evidence type="ECO:0000256" key="3">
    <source>
        <dbReference type="ARBA" id="ARBA00022741"/>
    </source>
</evidence>
<proteinExistence type="predicted"/>
<dbReference type="PANTHER" id="PTHR24068">
    <property type="entry name" value="UBIQUITIN-CONJUGATING ENZYME E2"/>
    <property type="match status" value="1"/>
</dbReference>
<keyword evidence="3" id="KW-0547">Nucleotide-binding</keyword>
<dbReference type="InterPro" id="IPR000608">
    <property type="entry name" value="UBC"/>
</dbReference>
<evidence type="ECO:0000313" key="7">
    <source>
        <dbReference type="EMBL" id="QHS77215.1"/>
    </source>
</evidence>
<accession>A0A6C0ACT3</accession>
<name>A0A6C0ACT3_9ZZZZ</name>
<keyword evidence="5" id="KW-0067">ATP-binding</keyword>
<dbReference type="Pfam" id="PF00179">
    <property type="entry name" value="UQ_con"/>
    <property type="match status" value="1"/>
</dbReference>
<organism evidence="7">
    <name type="scientific">viral metagenome</name>
    <dbReference type="NCBI Taxonomy" id="1070528"/>
    <lineage>
        <taxon>unclassified sequences</taxon>
        <taxon>metagenomes</taxon>
        <taxon>organismal metagenomes</taxon>
    </lineage>
</organism>
<dbReference type="FunFam" id="3.10.110.10:FF:000060">
    <property type="entry name" value="Ubiquitin conjugating enzyme (UbcB)"/>
    <property type="match status" value="1"/>
</dbReference>
<dbReference type="InterPro" id="IPR016135">
    <property type="entry name" value="UBQ-conjugating_enzyme/RWD"/>
</dbReference>
<dbReference type="GO" id="GO:0061631">
    <property type="term" value="F:ubiquitin conjugating enzyme activity"/>
    <property type="evidence" value="ECO:0007669"/>
    <property type="project" value="UniProtKB-EC"/>
</dbReference>
<dbReference type="AlphaFoldDB" id="A0A6C0ACT3"/>
<reference evidence="7" key="1">
    <citation type="journal article" date="2020" name="Nature">
        <title>Giant virus diversity and host interactions through global metagenomics.</title>
        <authorList>
            <person name="Schulz F."/>
            <person name="Roux S."/>
            <person name="Paez-Espino D."/>
            <person name="Jungbluth S."/>
            <person name="Walsh D.A."/>
            <person name="Denef V.J."/>
            <person name="McMahon K.D."/>
            <person name="Konstantinidis K.T."/>
            <person name="Eloe-Fadrosh E.A."/>
            <person name="Kyrpides N.C."/>
            <person name="Woyke T."/>
        </authorList>
    </citation>
    <scope>NUCLEOTIDE SEQUENCE</scope>
    <source>
        <strain evidence="7">GVMAG-S-1004661-13</strain>
    </source>
</reference>
<dbReference type="SMART" id="SM00212">
    <property type="entry name" value="UBCc"/>
    <property type="match status" value="1"/>
</dbReference>
<keyword evidence="2" id="KW-0808">Transferase</keyword>
<protein>
    <recommendedName>
        <fullName evidence="1">E2 ubiquitin-conjugating enzyme</fullName>
        <ecNumber evidence="1">2.3.2.23</ecNumber>
    </recommendedName>
</protein>